<reference evidence="9 10" key="1">
    <citation type="submission" date="2018-02" db="EMBL/GenBank/DDBJ databases">
        <title>The genomes of Aspergillus section Nigri reveals drivers in fungal speciation.</title>
        <authorList>
            <consortium name="DOE Joint Genome Institute"/>
            <person name="Vesth T.C."/>
            <person name="Nybo J."/>
            <person name="Theobald S."/>
            <person name="Brandl J."/>
            <person name="Frisvad J.C."/>
            <person name="Nielsen K.F."/>
            <person name="Lyhne E.K."/>
            <person name="Kogle M.E."/>
            <person name="Kuo A."/>
            <person name="Riley R."/>
            <person name="Clum A."/>
            <person name="Nolan M."/>
            <person name="Lipzen A."/>
            <person name="Salamov A."/>
            <person name="Henrissat B."/>
            <person name="Wiebenga A."/>
            <person name="De vries R.P."/>
            <person name="Grigoriev I.V."/>
            <person name="Mortensen U.H."/>
            <person name="Andersen M.R."/>
            <person name="Baker S.E."/>
        </authorList>
    </citation>
    <scope>NUCLEOTIDE SEQUENCE [LARGE SCALE GENOMIC DNA]</scope>
    <source>
        <strain evidence="9 10">CBS 121057</strain>
    </source>
</reference>
<keyword evidence="4 7" id="KW-1133">Transmembrane helix</keyword>
<dbReference type="Pfam" id="PF07690">
    <property type="entry name" value="MFS_1"/>
    <property type="match status" value="1"/>
</dbReference>
<evidence type="ECO:0000256" key="6">
    <source>
        <dbReference type="SAM" id="MobiDB-lite"/>
    </source>
</evidence>
<dbReference type="InterPro" id="IPR020846">
    <property type="entry name" value="MFS_dom"/>
</dbReference>
<comment type="subcellular location">
    <subcellularLocation>
        <location evidence="1">Membrane</location>
        <topology evidence="1">Multi-pass membrane protein</topology>
    </subcellularLocation>
</comment>
<dbReference type="AlphaFoldDB" id="A0A319EGC7"/>
<dbReference type="InterPro" id="IPR036259">
    <property type="entry name" value="MFS_trans_sf"/>
</dbReference>
<dbReference type="GO" id="GO:0022857">
    <property type="term" value="F:transmembrane transporter activity"/>
    <property type="evidence" value="ECO:0007669"/>
    <property type="project" value="InterPro"/>
</dbReference>
<proteinExistence type="inferred from homology"/>
<feature type="transmembrane region" description="Helical" evidence="7">
    <location>
        <begin position="235"/>
        <end position="254"/>
    </location>
</feature>
<dbReference type="PRINTS" id="PR01036">
    <property type="entry name" value="TCRTETB"/>
</dbReference>
<evidence type="ECO:0000256" key="1">
    <source>
        <dbReference type="ARBA" id="ARBA00004141"/>
    </source>
</evidence>
<comment type="similarity">
    <text evidence="2">Belongs to the major facilitator superfamily. TCR/Tet family.</text>
</comment>
<keyword evidence="10" id="KW-1185">Reference proteome</keyword>
<gene>
    <name evidence="9" type="ORF">BO78DRAFT_308471</name>
</gene>
<dbReference type="Proteomes" id="UP000248423">
    <property type="component" value="Unassembled WGS sequence"/>
</dbReference>
<protein>
    <submittedName>
        <fullName evidence="9">MFS general substrate transporter</fullName>
    </submittedName>
</protein>
<feature type="transmembrane region" description="Helical" evidence="7">
    <location>
        <begin position="364"/>
        <end position="385"/>
    </location>
</feature>
<feature type="transmembrane region" description="Helical" evidence="7">
    <location>
        <begin position="266"/>
        <end position="283"/>
    </location>
</feature>
<feature type="transmembrane region" description="Helical" evidence="7">
    <location>
        <begin position="76"/>
        <end position="94"/>
    </location>
</feature>
<dbReference type="SUPFAM" id="SSF103473">
    <property type="entry name" value="MFS general substrate transporter"/>
    <property type="match status" value="1"/>
</dbReference>
<feature type="transmembrane region" description="Helical" evidence="7">
    <location>
        <begin position="194"/>
        <end position="214"/>
    </location>
</feature>
<dbReference type="PROSITE" id="PS50850">
    <property type="entry name" value="MFS"/>
    <property type="match status" value="1"/>
</dbReference>
<feature type="region of interest" description="Disordered" evidence="6">
    <location>
        <begin position="1"/>
        <end position="26"/>
    </location>
</feature>
<feature type="transmembrane region" description="Helical" evidence="7">
    <location>
        <begin position="106"/>
        <end position="125"/>
    </location>
</feature>
<feature type="transmembrane region" description="Helical" evidence="7">
    <location>
        <begin position="167"/>
        <end position="188"/>
    </location>
</feature>
<organism evidence="9 10">
    <name type="scientific">Aspergillus sclerotiicarbonarius (strain CBS 121057 / IBT 28362)</name>
    <dbReference type="NCBI Taxonomy" id="1448318"/>
    <lineage>
        <taxon>Eukaryota</taxon>
        <taxon>Fungi</taxon>
        <taxon>Dikarya</taxon>
        <taxon>Ascomycota</taxon>
        <taxon>Pezizomycotina</taxon>
        <taxon>Eurotiomycetes</taxon>
        <taxon>Eurotiomycetidae</taxon>
        <taxon>Eurotiales</taxon>
        <taxon>Aspergillaceae</taxon>
        <taxon>Aspergillus</taxon>
        <taxon>Aspergillus subgen. Circumdati</taxon>
    </lineage>
</organism>
<keyword evidence="3 7" id="KW-0812">Transmembrane</keyword>
<evidence type="ECO:0000313" key="9">
    <source>
        <dbReference type="EMBL" id="PYI09392.1"/>
    </source>
</evidence>
<evidence type="ECO:0000256" key="7">
    <source>
        <dbReference type="SAM" id="Phobius"/>
    </source>
</evidence>
<feature type="transmembrane region" description="Helical" evidence="7">
    <location>
        <begin position="336"/>
        <end position="357"/>
    </location>
</feature>
<sequence>MSPRDSNQPQEHTNLSNSNPNDPKGMQPDIVYPSGLKLAMLIVSIFIGMFLVSLDRLIISTAIPQITNEFDSADDIGWYGTAYLLTNCAFQLLFGKLYPSFSIKVIFMSSIVLFEAGSALCGAAPNSIAFILGRAIAGIGAGGILSGVMVIIVYAVPLHKRPKYQGFFGAVFGIASVTGPFIGGAFTSNVTWRWCFYINLPIGAVVLVFVFFLLHIPDRPTTNAPLKEKLRQLNALGMVALVPGVVCLCLALEWGGTTYRWSNGQIIALLVLASVLLITFALIQVWKPKQAILPPKIFTQRSIACGFWVSSCQGAHMMIFVYYLPVWFQAIKGVSAVSSGIHLLPMVISLVVASILTGQLISRIGYYTPFLIFGVCLTSIGAGLLTTLNTNTSEGKWIGFQIIYGYGLGSCSQAPNMAAQTVLPRKDVAIGASLMFFGQQLFGAIFTSVGQNILSNQLSKRLSDIPGIGITPQMVQSTGATEILSLIPKQYHAVALKLYNDSLRDCFQVGVIMACLATLGAFGMEWRSVKKNIPPKKAEAVDTVNDENGKGNFGDKVVEAQPSSVVENVEAKAAPSEQRAPKMVT</sequence>
<feature type="transmembrane region" description="Helical" evidence="7">
    <location>
        <begin position="507"/>
        <end position="526"/>
    </location>
</feature>
<keyword evidence="5 7" id="KW-0472">Membrane</keyword>
<dbReference type="PANTHER" id="PTHR23501:SF153">
    <property type="entry name" value="AFLATOXIN EFFLUX PUMP, PUTATIVE-RELATED"/>
    <property type="match status" value="1"/>
</dbReference>
<feature type="transmembrane region" description="Helical" evidence="7">
    <location>
        <begin position="38"/>
        <end position="64"/>
    </location>
</feature>
<name>A0A319EGC7_ASPSB</name>
<feature type="transmembrane region" description="Helical" evidence="7">
    <location>
        <begin position="303"/>
        <end position="324"/>
    </location>
</feature>
<dbReference type="Gene3D" id="1.20.1720.10">
    <property type="entry name" value="Multidrug resistance protein D"/>
    <property type="match status" value="1"/>
</dbReference>
<feature type="compositionally biased region" description="Polar residues" evidence="6">
    <location>
        <begin position="1"/>
        <end position="21"/>
    </location>
</feature>
<dbReference type="FunFam" id="1.20.1250.20:FF:000196">
    <property type="entry name" value="MFS toxin efflux pump (AflT)"/>
    <property type="match status" value="1"/>
</dbReference>
<evidence type="ECO:0000256" key="5">
    <source>
        <dbReference type="ARBA" id="ARBA00023136"/>
    </source>
</evidence>
<evidence type="ECO:0000256" key="3">
    <source>
        <dbReference type="ARBA" id="ARBA00022692"/>
    </source>
</evidence>
<dbReference type="FunFam" id="1.20.1720.10:FF:000012">
    <property type="entry name" value="MFS toxin efflux pump (AflT)"/>
    <property type="match status" value="1"/>
</dbReference>
<dbReference type="OrthoDB" id="10021397at2759"/>
<dbReference type="PANTHER" id="PTHR23501">
    <property type="entry name" value="MAJOR FACILITATOR SUPERFAMILY"/>
    <property type="match status" value="1"/>
</dbReference>
<evidence type="ECO:0000256" key="4">
    <source>
        <dbReference type="ARBA" id="ARBA00022989"/>
    </source>
</evidence>
<dbReference type="VEuPathDB" id="FungiDB:BO78DRAFT_308471"/>
<feature type="transmembrane region" description="Helical" evidence="7">
    <location>
        <begin position="131"/>
        <end position="155"/>
    </location>
</feature>
<dbReference type="GO" id="GO:0005886">
    <property type="term" value="C:plasma membrane"/>
    <property type="evidence" value="ECO:0007669"/>
    <property type="project" value="TreeGrafter"/>
</dbReference>
<feature type="domain" description="Major facilitator superfamily (MFS) profile" evidence="8">
    <location>
        <begin position="41"/>
        <end position="491"/>
    </location>
</feature>
<evidence type="ECO:0000256" key="2">
    <source>
        <dbReference type="ARBA" id="ARBA00007520"/>
    </source>
</evidence>
<dbReference type="EMBL" id="KZ826327">
    <property type="protein sequence ID" value="PYI09392.1"/>
    <property type="molecule type" value="Genomic_DNA"/>
</dbReference>
<evidence type="ECO:0000313" key="10">
    <source>
        <dbReference type="Proteomes" id="UP000248423"/>
    </source>
</evidence>
<accession>A0A319EGC7</accession>
<dbReference type="InterPro" id="IPR011701">
    <property type="entry name" value="MFS"/>
</dbReference>
<evidence type="ECO:0000259" key="8">
    <source>
        <dbReference type="PROSITE" id="PS50850"/>
    </source>
</evidence>
<feature type="transmembrane region" description="Helical" evidence="7">
    <location>
        <begin position="428"/>
        <end position="449"/>
    </location>
</feature>
<dbReference type="Gene3D" id="1.20.1250.20">
    <property type="entry name" value="MFS general substrate transporter like domains"/>
    <property type="match status" value="1"/>
</dbReference>
<dbReference type="CDD" id="cd17502">
    <property type="entry name" value="MFS_Azr1_MDR_like"/>
    <property type="match status" value="1"/>
</dbReference>